<keyword evidence="1" id="KW-1133">Transmembrane helix</keyword>
<comment type="caution">
    <text evidence="3">The sequence shown here is derived from an EMBL/GenBank/DDBJ whole genome shotgun (WGS) entry which is preliminary data.</text>
</comment>
<dbReference type="InterPro" id="IPR011528">
    <property type="entry name" value="NERD"/>
</dbReference>
<proteinExistence type="predicted"/>
<evidence type="ECO:0000313" key="4">
    <source>
        <dbReference type="Proteomes" id="UP000823877"/>
    </source>
</evidence>
<evidence type="ECO:0000313" key="3">
    <source>
        <dbReference type="EMBL" id="HJB74862.1"/>
    </source>
</evidence>
<dbReference type="PROSITE" id="PS50965">
    <property type="entry name" value="NERD"/>
    <property type="match status" value="1"/>
</dbReference>
<reference evidence="3" key="1">
    <citation type="journal article" date="2021" name="PeerJ">
        <title>Extensive microbial diversity within the chicken gut microbiome revealed by metagenomics and culture.</title>
        <authorList>
            <person name="Gilroy R."/>
            <person name="Ravi A."/>
            <person name="Getino M."/>
            <person name="Pursley I."/>
            <person name="Horton D.L."/>
            <person name="Alikhan N.F."/>
            <person name="Baker D."/>
            <person name="Gharbi K."/>
            <person name="Hall N."/>
            <person name="Watson M."/>
            <person name="Adriaenssens E.M."/>
            <person name="Foster-Nyarko E."/>
            <person name="Jarju S."/>
            <person name="Secka A."/>
            <person name="Antonio M."/>
            <person name="Oren A."/>
            <person name="Chaudhuri R.R."/>
            <person name="La Ragione R."/>
            <person name="Hildebrand F."/>
            <person name="Pallen M.J."/>
        </authorList>
    </citation>
    <scope>NUCLEOTIDE SEQUENCE</scope>
    <source>
        <strain evidence="3">CHK188-16595</strain>
    </source>
</reference>
<name>A0A9D2S8R7_9FIRM</name>
<keyword evidence="1" id="KW-0812">Transmembrane</keyword>
<feature type="transmembrane region" description="Helical" evidence="1">
    <location>
        <begin position="53"/>
        <end position="73"/>
    </location>
</feature>
<organism evidence="3 4">
    <name type="scientific">Candidatus Eubacterium faecale</name>
    <dbReference type="NCBI Taxonomy" id="2838568"/>
    <lineage>
        <taxon>Bacteria</taxon>
        <taxon>Bacillati</taxon>
        <taxon>Bacillota</taxon>
        <taxon>Clostridia</taxon>
        <taxon>Eubacteriales</taxon>
        <taxon>Eubacteriaceae</taxon>
        <taxon>Eubacterium</taxon>
    </lineage>
</organism>
<protein>
    <submittedName>
        <fullName evidence="3">NERD domain-containing protein</fullName>
    </submittedName>
</protein>
<dbReference type="Pfam" id="PF08378">
    <property type="entry name" value="NERD"/>
    <property type="match status" value="1"/>
</dbReference>
<keyword evidence="1" id="KW-0472">Membrane</keyword>
<feature type="transmembrane region" description="Helical" evidence="1">
    <location>
        <begin position="20"/>
        <end position="41"/>
    </location>
</feature>
<dbReference type="AlphaFoldDB" id="A0A9D2S8R7"/>
<reference evidence="3" key="2">
    <citation type="submission" date="2021-04" db="EMBL/GenBank/DDBJ databases">
        <authorList>
            <person name="Gilroy R."/>
        </authorList>
    </citation>
    <scope>NUCLEOTIDE SEQUENCE</scope>
    <source>
        <strain evidence="3">CHK188-16595</strain>
    </source>
</reference>
<accession>A0A9D2S8R7</accession>
<evidence type="ECO:0000256" key="1">
    <source>
        <dbReference type="SAM" id="Phobius"/>
    </source>
</evidence>
<dbReference type="Proteomes" id="UP000823877">
    <property type="component" value="Unassembled WGS sequence"/>
</dbReference>
<evidence type="ECO:0000259" key="2">
    <source>
        <dbReference type="PROSITE" id="PS50965"/>
    </source>
</evidence>
<dbReference type="EMBL" id="DWXN01000010">
    <property type="protein sequence ID" value="HJB74862.1"/>
    <property type="molecule type" value="Genomic_DNA"/>
</dbReference>
<gene>
    <name evidence="3" type="ORF">IAA37_04215</name>
</gene>
<feature type="domain" description="NERD" evidence="2">
    <location>
        <begin position="81"/>
        <end position="201"/>
    </location>
</feature>
<sequence>MAKIRNMGGNQSNQKKCTFYSKMFWLMTLLCILDFAFWIYPIAFAPESFDRKIAFVIFAVTACFSAVLAKIFGRKYSILHSGLAGEKKTGSILSKLPDSYVVLQNVSITKNGKHTEMDNLIISPYGICIVEVKNHNGCIQGNQKDEMWTQHKTGQKGTPYTSMFKNPLKQLGFQKYLLSTLLKEHNMDLWINGAVFFSGAEGLETDCDHVFASEQDMIFWIMNDQQIKLSDHEIMQIQKLLSQAV</sequence>